<organism evidence="4 5">
    <name type="scientific">Shinella pollutisoli</name>
    <dbReference type="NCBI Taxonomy" id="2250594"/>
    <lineage>
        <taxon>Bacteria</taxon>
        <taxon>Pseudomonadati</taxon>
        <taxon>Pseudomonadota</taxon>
        <taxon>Alphaproteobacteria</taxon>
        <taxon>Hyphomicrobiales</taxon>
        <taxon>Rhizobiaceae</taxon>
        <taxon>Shinella</taxon>
    </lineage>
</organism>
<accession>A0ABV7DAI7</accession>
<proteinExistence type="predicted"/>
<gene>
    <name evidence="4" type="ORF">ACFOHH_00145</name>
</gene>
<dbReference type="Proteomes" id="UP001595377">
    <property type="component" value="Unassembled WGS sequence"/>
</dbReference>
<dbReference type="Pfam" id="PF00486">
    <property type="entry name" value="Trans_reg_C"/>
    <property type="match status" value="1"/>
</dbReference>
<evidence type="ECO:0000256" key="2">
    <source>
        <dbReference type="PROSITE-ProRule" id="PRU01091"/>
    </source>
</evidence>
<protein>
    <submittedName>
        <fullName evidence="4">Winged helix-turn-helix domain-containing protein</fullName>
    </submittedName>
</protein>
<sequence>MRTKEQLLRAVTSFIDDAPEIKIVDVLVCKIRKKLTGLDIPIHTVWGEGYRLVPRKGGILHE</sequence>
<comment type="caution">
    <text evidence="4">The sequence shown here is derived from an EMBL/GenBank/DDBJ whole genome shotgun (WGS) entry which is preliminary data.</text>
</comment>
<dbReference type="SUPFAM" id="SSF46894">
    <property type="entry name" value="C-terminal effector domain of the bipartite response regulators"/>
    <property type="match status" value="1"/>
</dbReference>
<evidence type="ECO:0000256" key="1">
    <source>
        <dbReference type="ARBA" id="ARBA00023125"/>
    </source>
</evidence>
<feature type="DNA-binding region" description="OmpR/PhoB-type" evidence="2">
    <location>
        <begin position="1"/>
        <end position="54"/>
    </location>
</feature>
<reference evidence="5" key="1">
    <citation type="journal article" date="2019" name="Int. J. Syst. Evol. Microbiol.">
        <title>The Global Catalogue of Microorganisms (GCM) 10K type strain sequencing project: providing services to taxonomists for standard genome sequencing and annotation.</title>
        <authorList>
            <consortium name="The Broad Institute Genomics Platform"/>
            <consortium name="The Broad Institute Genome Sequencing Center for Infectious Disease"/>
            <person name="Wu L."/>
            <person name="Ma J."/>
        </authorList>
    </citation>
    <scope>NUCLEOTIDE SEQUENCE [LARGE SCALE GENOMIC DNA]</scope>
    <source>
        <strain evidence="5">KCTC 52677</strain>
    </source>
</reference>
<keyword evidence="5" id="KW-1185">Reference proteome</keyword>
<dbReference type="Gene3D" id="1.10.10.10">
    <property type="entry name" value="Winged helix-like DNA-binding domain superfamily/Winged helix DNA-binding domain"/>
    <property type="match status" value="1"/>
</dbReference>
<evidence type="ECO:0000313" key="4">
    <source>
        <dbReference type="EMBL" id="MFC3071509.1"/>
    </source>
</evidence>
<evidence type="ECO:0000259" key="3">
    <source>
        <dbReference type="PROSITE" id="PS51755"/>
    </source>
</evidence>
<evidence type="ECO:0000313" key="5">
    <source>
        <dbReference type="Proteomes" id="UP001595377"/>
    </source>
</evidence>
<dbReference type="InterPro" id="IPR016032">
    <property type="entry name" value="Sig_transdc_resp-reg_C-effctor"/>
</dbReference>
<feature type="domain" description="OmpR/PhoB-type" evidence="3">
    <location>
        <begin position="1"/>
        <end position="54"/>
    </location>
</feature>
<dbReference type="PROSITE" id="PS51755">
    <property type="entry name" value="OMPR_PHOB"/>
    <property type="match status" value="1"/>
</dbReference>
<dbReference type="InterPro" id="IPR001867">
    <property type="entry name" value="OmpR/PhoB-type_DNA-bd"/>
</dbReference>
<dbReference type="RefSeq" id="WP_257316076.1">
    <property type="nucleotide sequence ID" value="NZ_JANFDG010000016.1"/>
</dbReference>
<dbReference type="InterPro" id="IPR036388">
    <property type="entry name" value="WH-like_DNA-bd_sf"/>
</dbReference>
<keyword evidence="1 2" id="KW-0238">DNA-binding</keyword>
<dbReference type="EMBL" id="JBHRSP010000001">
    <property type="protein sequence ID" value="MFC3071509.1"/>
    <property type="molecule type" value="Genomic_DNA"/>
</dbReference>
<name>A0ABV7DAI7_9HYPH</name>